<sequence length="107" mass="11518">MFTPPIPPTSPMLHVSSSPLPSSSWSGPKLQHKHTLISTSLTPSFAPSLICSFFSSLSNKQTSRPAEIMDHDISPTDAGFNLWPNTTAAERHSLHSPEAKHCGGTQP</sequence>
<dbReference type="AlphaFoldDB" id="A0A9N7TGP6"/>
<accession>A0A9N7TGP6</accession>
<name>A0A9N7TGP6_PLEPL</name>
<evidence type="ECO:0000256" key="1">
    <source>
        <dbReference type="SAM" id="MobiDB-lite"/>
    </source>
</evidence>
<keyword evidence="3" id="KW-1185">Reference proteome</keyword>
<evidence type="ECO:0000313" key="3">
    <source>
        <dbReference type="Proteomes" id="UP001153269"/>
    </source>
</evidence>
<proteinExistence type="predicted"/>
<feature type="compositionally biased region" description="Low complexity" evidence="1">
    <location>
        <begin position="11"/>
        <end position="29"/>
    </location>
</feature>
<feature type="compositionally biased region" description="Pro residues" evidence="1">
    <location>
        <begin position="1"/>
        <end position="10"/>
    </location>
</feature>
<protein>
    <submittedName>
        <fullName evidence="2">Uncharacterized protein</fullName>
    </submittedName>
</protein>
<feature type="region of interest" description="Disordered" evidence="1">
    <location>
        <begin position="86"/>
        <end position="107"/>
    </location>
</feature>
<evidence type="ECO:0000313" key="2">
    <source>
        <dbReference type="EMBL" id="CAB1412595.1"/>
    </source>
</evidence>
<gene>
    <name evidence="2" type="ORF">PLEPLA_LOCUS288</name>
</gene>
<dbReference type="Proteomes" id="UP001153269">
    <property type="component" value="Unassembled WGS sequence"/>
</dbReference>
<organism evidence="2 3">
    <name type="scientific">Pleuronectes platessa</name>
    <name type="common">European plaice</name>
    <dbReference type="NCBI Taxonomy" id="8262"/>
    <lineage>
        <taxon>Eukaryota</taxon>
        <taxon>Metazoa</taxon>
        <taxon>Chordata</taxon>
        <taxon>Craniata</taxon>
        <taxon>Vertebrata</taxon>
        <taxon>Euteleostomi</taxon>
        <taxon>Actinopterygii</taxon>
        <taxon>Neopterygii</taxon>
        <taxon>Teleostei</taxon>
        <taxon>Neoteleostei</taxon>
        <taxon>Acanthomorphata</taxon>
        <taxon>Carangaria</taxon>
        <taxon>Pleuronectiformes</taxon>
        <taxon>Pleuronectoidei</taxon>
        <taxon>Pleuronectidae</taxon>
        <taxon>Pleuronectes</taxon>
    </lineage>
</organism>
<feature type="compositionally biased region" description="Basic and acidic residues" evidence="1">
    <location>
        <begin position="89"/>
        <end position="101"/>
    </location>
</feature>
<dbReference type="EMBL" id="CADEAL010000009">
    <property type="protein sequence ID" value="CAB1412595.1"/>
    <property type="molecule type" value="Genomic_DNA"/>
</dbReference>
<comment type="caution">
    <text evidence="2">The sequence shown here is derived from an EMBL/GenBank/DDBJ whole genome shotgun (WGS) entry which is preliminary data.</text>
</comment>
<feature type="region of interest" description="Disordered" evidence="1">
    <location>
        <begin position="1"/>
        <end position="29"/>
    </location>
</feature>
<reference evidence="2" key="1">
    <citation type="submission" date="2020-03" db="EMBL/GenBank/DDBJ databases">
        <authorList>
            <person name="Weist P."/>
        </authorList>
    </citation>
    <scope>NUCLEOTIDE SEQUENCE</scope>
</reference>